<dbReference type="STRING" id="81985.R0GRT4"/>
<protein>
    <recommendedName>
        <fullName evidence="2">MATH domain-containing protein</fullName>
    </recommendedName>
</protein>
<accession>R0GRT4</accession>
<dbReference type="SUPFAM" id="SSF49599">
    <property type="entry name" value="TRAF domain-like"/>
    <property type="match status" value="1"/>
</dbReference>
<dbReference type="KEGG" id="crb:17876618"/>
<feature type="compositionally biased region" description="Basic residues" evidence="1">
    <location>
        <begin position="388"/>
        <end position="401"/>
    </location>
</feature>
<dbReference type="AlphaFoldDB" id="R0GRT4"/>
<sequence>MSETHEVDDDKGLKPSELFGKHTLKIEKFSQIDQKAIRSNVFEVGGYKWYILVYPEGCDVNDHLSLFLCVAHYDKLLPGWSHLAQFTMSVVNKVPWRSKFSDTLHNFWKKEHDWGWKKFMELPKLQDGFIDDFGSLTIDAQVQVIRERVDRPFPCLDYGYKREVLGVYFPNLEQIFRRFVEEKRSKLEKLKEDKARWKSLGVFWLGMDQNARRRMCTEKKDVILTEVVKCFFIKKEVSSTLVMDSLYSGLKDLECQSKNKKGPRTLDAKELPAPVVRVDKDMFILDDVDDVLLHIQRAILEPLPPKDDKGSLIRIQDEFNKEAYERDEMRLTELGRRIMEICVLFHILSNKIEVAYQEVIVLKMQEELIREEEEAGVGKPKGGGGQKKPNKKTRPKPNRNK</sequence>
<evidence type="ECO:0000256" key="1">
    <source>
        <dbReference type="SAM" id="MobiDB-lite"/>
    </source>
</evidence>
<evidence type="ECO:0000259" key="2">
    <source>
        <dbReference type="PROSITE" id="PS50144"/>
    </source>
</evidence>
<evidence type="ECO:0000313" key="4">
    <source>
        <dbReference type="Proteomes" id="UP000029121"/>
    </source>
</evidence>
<dbReference type="OrthoDB" id="660257at2759"/>
<dbReference type="Gene3D" id="2.60.210.10">
    <property type="entry name" value="Apoptosis, Tumor Necrosis Factor Receptor Associated Protein 2, Chain A"/>
    <property type="match status" value="1"/>
</dbReference>
<dbReference type="PROSITE" id="PS50144">
    <property type="entry name" value="MATH"/>
    <property type="match status" value="1"/>
</dbReference>
<dbReference type="SMART" id="SM00061">
    <property type="entry name" value="MATH"/>
    <property type="match status" value="1"/>
</dbReference>
<name>R0GRT4_9BRAS</name>
<dbReference type="Proteomes" id="UP000029121">
    <property type="component" value="Unassembled WGS sequence"/>
</dbReference>
<dbReference type="InterPro" id="IPR008974">
    <property type="entry name" value="TRAF-like"/>
</dbReference>
<dbReference type="eggNOG" id="ENOG502QW6P">
    <property type="taxonomic scope" value="Eukaryota"/>
</dbReference>
<reference evidence="4" key="1">
    <citation type="journal article" date="2013" name="Nat. Genet.">
        <title>The Capsella rubella genome and the genomic consequences of rapid mating system evolution.</title>
        <authorList>
            <person name="Slotte T."/>
            <person name="Hazzouri K.M."/>
            <person name="Agren J.A."/>
            <person name="Koenig D."/>
            <person name="Maumus F."/>
            <person name="Guo Y.L."/>
            <person name="Steige K."/>
            <person name="Platts A.E."/>
            <person name="Escobar J.S."/>
            <person name="Newman L.K."/>
            <person name="Wang W."/>
            <person name="Mandakova T."/>
            <person name="Vello E."/>
            <person name="Smith L.M."/>
            <person name="Henz S.R."/>
            <person name="Steffen J."/>
            <person name="Takuno S."/>
            <person name="Brandvain Y."/>
            <person name="Coop G."/>
            <person name="Andolfatto P."/>
            <person name="Hu T.T."/>
            <person name="Blanchette M."/>
            <person name="Clark R.M."/>
            <person name="Quesneville H."/>
            <person name="Nordborg M."/>
            <person name="Gaut B.S."/>
            <person name="Lysak M.A."/>
            <person name="Jenkins J."/>
            <person name="Grimwood J."/>
            <person name="Chapman J."/>
            <person name="Prochnik S."/>
            <person name="Shu S."/>
            <person name="Rokhsar D."/>
            <person name="Schmutz J."/>
            <person name="Weigel D."/>
            <person name="Wright S.I."/>
        </authorList>
    </citation>
    <scope>NUCLEOTIDE SEQUENCE [LARGE SCALE GENOMIC DNA]</scope>
    <source>
        <strain evidence="4">cv. Monte Gargano</strain>
    </source>
</reference>
<feature type="region of interest" description="Disordered" evidence="1">
    <location>
        <begin position="372"/>
        <end position="401"/>
    </location>
</feature>
<dbReference type="InterPro" id="IPR055327">
    <property type="entry name" value="TRAF1A/B"/>
</dbReference>
<dbReference type="PANTHER" id="PTHR47477">
    <property type="entry name" value="TNF RECEPTOR-ASSOCIATED FACTOR HOMOLOG 1A"/>
    <property type="match status" value="1"/>
</dbReference>
<dbReference type="Pfam" id="PF22486">
    <property type="entry name" value="MATH_2"/>
    <property type="match status" value="1"/>
</dbReference>
<organism evidence="3 4">
    <name type="scientific">Capsella rubella</name>
    <dbReference type="NCBI Taxonomy" id="81985"/>
    <lineage>
        <taxon>Eukaryota</taxon>
        <taxon>Viridiplantae</taxon>
        <taxon>Streptophyta</taxon>
        <taxon>Embryophyta</taxon>
        <taxon>Tracheophyta</taxon>
        <taxon>Spermatophyta</taxon>
        <taxon>Magnoliopsida</taxon>
        <taxon>eudicotyledons</taxon>
        <taxon>Gunneridae</taxon>
        <taxon>Pentapetalae</taxon>
        <taxon>rosids</taxon>
        <taxon>malvids</taxon>
        <taxon>Brassicales</taxon>
        <taxon>Brassicaceae</taxon>
        <taxon>Camelineae</taxon>
        <taxon>Capsella</taxon>
    </lineage>
</organism>
<evidence type="ECO:0000313" key="3">
    <source>
        <dbReference type="EMBL" id="EOA15035.1"/>
    </source>
</evidence>
<proteinExistence type="predicted"/>
<keyword evidence="4" id="KW-1185">Reference proteome</keyword>
<gene>
    <name evidence="3" type="ORF">CARUB_v10028390mg</name>
</gene>
<dbReference type="PANTHER" id="PTHR47477:SF5">
    <property type="entry name" value="TNF RECEPTOR-ASSOCIATED FACTOR HOMOLOG 1B"/>
    <property type="match status" value="1"/>
</dbReference>
<dbReference type="EMBL" id="KB870812">
    <property type="protein sequence ID" value="EOA15035.1"/>
    <property type="molecule type" value="Genomic_DNA"/>
</dbReference>
<dbReference type="CDD" id="cd00121">
    <property type="entry name" value="MATH"/>
    <property type="match status" value="1"/>
</dbReference>
<dbReference type="InterPro" id="IPR002083">
    <property type="entry name" value="MATH/TRAF_dom"/>
</dbReference>
<feature type="domain" description="MATH" evidence="2">
    <location>
        <begin position="19"/>
        <end position="142"/>
    </location>
</feature>